<sequence length="186" mass="21547">MVSGEERWKDLYGSGFAFDLEPGQLKRDRGQHEEHESFGDVCYLAKRGARSSWEEYSTERLKETKTAIGNTVLHLAARYGNDELVDMIVEKCPELLFSLNNTDETPLHVVARGGHISTALKLLHFYANRKWSEIHQGWRQKYGLQLTFIDKIGNLDNKINMDGLLELIKLDNNRRNNMLHVLRFEN</sequence>
<keyword evidence="4" id="KW-1185">Reference proteome</keyword>
<evidence type="ECO:0000313" key="4">
    <source>
        <dbReference type="Proteomes" id="UP001359559"/>
    </source>
</evidence>
<proteinExistence type="predicted"/>
<name>A0AAN9JLR7_CLITE</name>
<comment type="subcellular location">
    <subcellularLocation>
        <location evidence="1">Cell membrane</location>
        <topology evidence="1">Peripheral membrane protein</topology>
        <orientation evidence="1">Cytoplasmic side</orientation>
    </subcellularLocation>
</comment>
<dbReference type="SUPFAM" id="SSF48403">
    <property type="entry name" value="Ankyrin repeat"/>
    <property type="match status" value="1"/>
</dbReference>
<dbReference type="PROSITE" id="PS50297">
    <property type="entry name" value="ANK_REP_REGION"/>
    <property type="match status" value="1"/>
</dbReference>
<organism evidence="3 4">
    <name type="scientific">Clitoria ternatea</name>
    <name type="common">Butterfly pea</name>
    <dbReference type="NCBI Taxonomy" id="43366"/>
    <lineage>
        <taxon>Eukaryota</taxon>
        <taxon>Viridiplantae</taxon>
        <taxon>Streptophyta</taxon>
        <taxon>Embryophyta</taxon>
        <taxon>Tracheophyta</taxon>
        <taxon>Spermatophyta</taxon>
        <taxon>Magnoliopsida</taxon>
        <taxon>eudicotyledons</taxon>
        <taxon>Gunneridae</taxon>
        <taxon>Pentapetalae</taxon>
        <taxon>rosids</taxon>
        <taxon>fabids</taxon>
        <taxon>Fabales</taxon>
        <taxon>Fabaceae</taxon>
        <taxon>Papilionoideae</taxon>
        <taxon>50 kb inversion clade</taxon>
        <taxon>NPAAA clade</taxon>
        <taxon>indigoferoid/millettioid clade</taxon>
        <taxon>Phaseoleae</taxon>
        <taxon>Clitoria</taxon>
    </lineage>
</organism>
<protein>
    <submittedName>
        <fullName evidence="3">Uncharacterized protein</fullName>
    </submittedName>
</protein>
<evidence type="ECO:0000313" key="3">
    <source>
        <dbReference type="EMBL" id="KAK7300406.1"/>
    </source>
</evidence>
<accession>A0AAN9JLR7</accession>
<gene>
    <name evidence="3" type="ORF">RJT34_11250</name>
</gene>
<dbReference type="Pfam" id="PF12796">
    <property type="entry name" value="Ank_2"/>
    <property type="match status" value="1"/>
</dbReference>
<dbReference type="InterPro" id="IPR036770">
    <property type="entry name" value="Ankyrin_rpt-contain_sf"/>
</dbReference>
<dbReference type="InterPro" id="IPR002110">
    <property type="entry name" value="Ankyrin_rpt"/>
</dbReference>
<dbReference type="AlphaFoldDB" id="A0AAN9JLR7"/>
<dbReference type="PROSITE" id="PS50088">
    <property type="entry name" value="ANK_REPEAT"/>
    <property type="match status" value="1"/>
</dbReference>
<dbReference type="SMART" id="SM00248">
    <property type="entry name" value="ANK"/>
    <property type="match status" value="2"/>
</dbReference>
<evidence type="ECO:0000256" key="1">
    <source>
        <dbReference type="ARBA" id="ARBA00004413"/>
    </source>
</evidence>
<dbReference type="PANTHER" id="PTHR24121:SF22">
    <property type="entry name" value="PROTEIN ACCELERATED CELL DEATH 6-LIKE"/>
    <property type="match status" value="1"/>
</dbReference>
<dbReference type="EMBL" id="JAYKXN010000003">
    <property type="protein sequence ID" value="KAK7300406.1"/>
    <property type="molecule type" value="Genomic_DNA"/>
</dbReference>
<dbReference type="Gene3D" id="1.25.40.20">
    <property type="entry name" value="Ankyrin repeat-containing domain"/>
    <property type="match status" value="1"/>
</dbReference>
<feature type="repeat" description="ANK" evidence="2">
    <location>
        <begin position="68"/>
        <end position="91"/>
    </location>
</feature>
<dbReference type="Proteomes" id="UP001359559">
    <property type="component" value="Unassembled WGS sequence"/>
</dbReference>
<comment type="caution">
    <text evidence="3">The sequence shown here is derived from an EMBL/GenBank/DDBJ whole genome shotgun (WGS) entry which is preliminary data.</text>
</comment>
<dbReference type="PANTHER" id="PTHR24121">
    <property type="entry name" value="NO MECHANORECEPTOR POTENTIAL C, ISOFORM D-RELATED"/>
    <property type="match status" value="1"/>
</dbReference>
<evidence type="ECO:0000256" key="2">
    <source>
        <dbReference type="PROSITE-ProRule" id="PRU00023"/>
    </source>
</evidence>
<reference evidence="3 4" key="1">
    <citation type="submission" date="2024-01" db="EMBL/GenBank/DDBJ databases">
        <title>The genomes of 5 underutilized Papilionoideae crops provide insights into root nodulation and disease resistance.</title>
        <authorList>
            <person name="Yuan L."/>
        </authorList>
    </citation>
    <scope>NUCLEOTIDE SEQUENCE [LARGE SCALE GENOMIC DNA]</scope>
    <source>
        <strain evidence="3">LY-2023</strain>
        <tissue evidence="3">Leaf</tissue>
    </source>
</reference>
<dbReference type="GO" id="GO:0005886">
    <property type="term" value="C:plasma membrane"/>
    <property type="evidence" value="ECO:0007669"/>
    <property type="project" value="UniProtKB-SubCell"/>
</dbReference>
<keyword evidence="2" id="KW-0040">ANK repeat</keyword>